<dbReference type="Pfam" id="PF07690">
    <property type="entry name" value="MFS_1"/>
    <property type="match status" value="1"/>
</dbReference>
<dbReference type="InterPro" id="IPR020846">
    <property type="entry name" value="MFS_dom"/>
</dbReference>
<feature type="transmembrane region" description="Helical" evidence="7">
    <location>
        <begin position="40"/>
        <end position="62"/>
    </location>
</feature>
<keyword evidence="10" id="KW-1185">Reference proteome</keyword>
<reference evidence="9 10" key="1">
    <citation type="submission" date="2019-06" db="EMBL/GenBank/DDBJ databases">
        <title>Sequencing the genomes of 1000 actinobacteria strains.</title>
        <authorList>
            <person name="Klenk H.-P."/>
        </authorList>
    </citation>
    <scope>NUCLEOTIDE SEQUENCE [LARGE SCALE GENOMIC DNA]</scope>
    <source>
        <strain evidence="9 10">DSM 102200</strain>
    </source>
</reference>
<evidence type="ECO:0000256" key="3">
    <source>
        <dbReference type="ARBA" id="ARBA00022475"/>
    </source>
</evidence>
<organism evidence="9 10">
    <name type="scientific">Actinoallomurus bryophytorum</name>
    <dbReference type="NCBI Taxonomy" id="1490222"/>
    <lineage>
        <taxon>Bacteria</taxon>
        <taxon>Bacillati</taxon>
        <taxon>Actinomycetota</taxon>
        <taxon>Actinomycetes</taxon>
        <taxon>Streptosporangiales</taxon>
        <taxon>Thermomonosporaceae</taxon>
        <taxon>Actinoallomurus</taxon>
    </lineage>
</organism>
<dbReference type="PANTHER" id="PTHR42718">
    <property type="entry name" value="MAJOR FACILITATOR SUPERFAMILY MULTIDRUG TRANSPORTER MFSC"/>
    <property type="match status" value="1"/>
</dbReference>
<evidence type="ECO:0000313" key="10">
    <source>
        <dbReference type="Proteomes" id="UP000316096"/>
    </source>
</evidence>
<dbReference type="InterPro" id="IPR005829">
    <property type="entry name" value="Sugar_transporter_CS"/>
</dbReference>
<dbReference type="PANTHER" id="PTHR42718:SF46">
    <property type="entry name" value="BLR6921 PROTEIN"/>
    <property type="match status" value="1"/>
</dbReference>
<comment type="caution">
    <text evidence="9">The sequence shown here is derived from an EMBL/GenBank/DDBJ whole genome shotgun (WGS) entry which is preliminary data.</text>
</comment>
<feature type="transmembrane region" description="Helical" evidence="7">
    <location>
        <begin position="326"/>
        <end position="344"/>
    </location>
</feature>
<evidence type="ECO:0000256" key="1">
    <source>
        <dbReference type="ARBA" id="ARBA00004651"/>
    </source>
</evidence>
<sequence length="459" mass="46199">MSAARRRWVLALLGAAFFMTILDGTSLLTALPSIENDLRLGGPAIQWTVTAYALAFSGPLLLSGRAADLLGRRRMFLTGMALRLLASLLCGLAPSAGILVAGRALQGVSAAIIAPAALSMVMNTFAEGAERNRALAVWGGLGGVGATAGLLLGGVITETLGWPWVFWINLPVGLTVLCAAPAVLRESRAPVRGRPFDVAGAVTVTLAMALLVYAVAEPPGPIRTTVPLAAGLAMAAVFVLVERRSAAPLVPFRALRSRVLIGGNLVVLTAGMTVDGMLVTLTAYAQQVLGWSATRFGLVAAVMTVSAVAGGLASQRPATRLGVRRVAATGTVLLAVACALLTRMSHGGSAVLVLTALPVFGAGMGAAAVCGQIAALTGVAERDSGLAAGLADTSFAVGTALGVAVCGSVAIAAGPGAAFAAAGLFACAGLAAALSLLTRHPEPPPERRGEFNCSGSRRA</sequence>
<dbReference type="Gene3D" id="1.20.1720.10">
    <property type="entry name" value="Multidrug resistance protein D"/>
    <property type="match status" value="1"/>
</dbReference>
<proteinExistence type="predicted"/>
<dbReference type="CDD" id="cd17321">
    <property type="entry name" value="MFS_MMR_MDR_like"/>
    <property type="match status" value="1"/>
</dbReference>
<dbReference type="SUPFAM" id="SSF103473">
    <property type="entry name" value="MFS general substrate transporter"/>
    <property type="match status" value="1"/>
</dbReference>
<gene>
    <name evidence="9" type="ORF">FB559_1966</name>
</gene>
<evidence type="ECO:0000256" key="6">
    <source>
        <dbReference type="ARBA" id="ARBA00023136"/>
    </source>
</evidence>
<feature type="transmembrane region" description="Helical" evidence="7">
    <location>
        <begin position="196"/>
        <end position="216"/>
    </location>
</feature>
<feature type="transmembrane region" description="Helical" evidence="7">
    <location>
        <begin position="222"/>
        <end position="241"/>
    </location>
</feature>
<evidence type="ECO:0000256" key="5">
    <source>
        <dbReference type="ARBA" id="ARBA00022989"/>
    </source>
</evidence>
<dbReference type="InterPro" id="IPR036259">
    <property type="entry name" value="MFS_trans_sf"/>
</dbReference>
<feature type="transmembrane region" description="Helical" evidence="7">
    <location>
        <begin position="417"/>
        <end position="438"/>
    </location>
</feature>
<keyword evidence="5 7" id="KW-1133">Transmembrane helix</keyword>
<dbReference type="Proteomes" id="UP000316096">
    <property type="component" value="Unassembled WGS sequence"/>
</dbReference>
<dbReference type="AlphaFoldDB" id="A0A543CH80"/>
<dbReference type="GO" id="GO:0022857">
    <property type="term" value="F:transmembrane transporter activity"/>
    <property type="evidence" value="ECO:0007669"/>
    <property type="project" value="InterPro"/>
</dbReference>
<dbReference type="PROSITE" id="PS50850">
    <property type="entry name" value="MFS"/>
    <property type="match status" value="1"/>
</dbReference>
<dbReference type="RefSeq" id="WP_141955293.1">
    <property type="nucleotide sequence ID" value="NZ_VFOZ01000001.1"/>
</dbReference>
<keyword evidence="2" id="KW-0813">Transport</keyword>
<keyword evidence="3" id="KW-1003">Cell membrane</keyword>
<accession>A0A543CH80</accession>
<dbReference type="OrthoDB" id="7375466at2"/>
<feature type="transmembrane region" description="Helical" evidence="7">
    <location>
        <begin position="296"/>
        <end position="314"/>
    </location>
</feature>
<comment type="subcellular location">
    <subcellularLocation>
        <location evidence="1">Cell membrane</location>
        <topology evidence="1">Multi-pass membrane protein</topology>
    </subcellularLocation>
</comment>
<keyword evidence="6 7" id="KW-0472">Membrane</keyword>
<name>A0A543CH80_9ACTN</name>
<keyword evidence="4 7" id="KW-0812">Transmembrane</keyword>
<feature type="transmembrane region" description="Helical" evidence="7">
    <location>
        <begin position="350"/>
        <end position="374"/>
    </location>
</feature>
<evidence type="ECO:0000259" key="8">
    <source>
        <dbReference type="PROSITE" id="PS50850"/>
    </source>
</evidence>
<evidence type="ECO:0000256" key="2">
    <source>
        <dbReference type="ARBA" id="ARBA00022448"/>
    </source>
</evidence>
<evidence type="ECO:0000313" key="9">
    <source>
        <dbReference type="EMBL" id="TQL96438.1"/>
    </source>
</evidence>
<feature type="domain" description="Major facilitator superfamily (MFS) profile" evidence="8">
    <location>
        <begin position="9"/>
        <end position="441"/>
    </location>
</feature>
<protein>
    <submittedName>
        <fullName evidence="9">Putative MFS family arabinose efflux permease</fullName>
    </submittedName>
</protein>
<dbReference type="GO" id="GO:0005886">
    <property type="term" value="C:plasma membrane"/>
    <property type="evidence" value="ECO:0007669"/>
    <property type="project" value="UniProtKB-SubCell"/>
</dbReference>
<dbReference type="InterPro" id="IPR011701">
    <property type="entry name" value="MFS"/>
</dbReference>
<evidence type="ECO:0000256" key="4">
    <source>
        <dbReference type="ARBA" id="ARBA00022692"/>
    </source>
</evidence>
<feature type="transmembrane region" description="Helical" evidence="7">
    <location>
        <begin position="82"/>
        <end position="101"/>
    </location>
</feature>
<feature type="transmembrane region" description="Helical" evidence="7">
    <location>
        <begin position="135"/>
        <end position="156"/>
    </location>
</feature>
<feature type="transmembrane region" description="Helical" evidence="7">
    <location>
        <begin position="261"/>
        <end position="284"/>
    </location>
</feature>
<evidence type="ECO:0000256" key="7">
    <source>
        <dbReference type="SAM" id="Phobius"/>
    </source>
</evidence>
<dbReference type="PROSITE" id="PS00216">
    <property type="entry name" value="SUGAR_TRANSPORT_1"/>
    <property type="match status" value="1"/>
</dbReference>
<feature type="transmembrane region" description="Helical" evidence="7">
    <location>
        <begin position="107"/>
        <end position="126"/>
    </location>
</feature>
<dbReference type="EMBL" id="VFOZ01000001">
    <property type="protein sequence ID" value="TQL96438.1"/>
    <property type="molecule type" value="Genomic_DNA"/>
</dbReference>
<feature type="transmembrane region" description="Helical" evidence="7">
    <location>
        <begin position="162"/>
        <end position="184"/>
    </location>
</feature>
<dbReference type="Gene3D" id="1.20.1250.20">
    <property type="entry name" value="MFS general substrate transporter like domains"/>
    <property type="match status" value="1"/>
</dbReference>
<feature type="transmembrane region" description="Helical" evidence="7">
    <location>
        <begin position="386"/>
        <end position="411"/>
    </location>
</feature>